<feature type="transmembrane region" description="Helical" evidence="14">
    <location>
        <begin position="12"/>
        <end position="35"/>
    </location>
</feature>
<evidence type="ECO:0000259" key="16">
    <source>
        <dbReference type="PROSITE" id="PS50112"/>
    </source>
</evidence>
<keyword evidence="6" id="KW-0808">Transferase</keyword>
<dbReference type="PROSITE" id="PS50112">
    <property type="entry name" value="PAS"/>
    <property type="match status" value="1"/>
</dbReference>
<dbReference type="InterPro" id="IPR005467">
    <property type="entry name" value="His_kinase_dom"/>
</dbReference>
<dbReference type="InterPro" id="IPR050351">
    <property type="entry name" value="BphY/WalK/GraS-like"/>
</dbReference>
<dbReference type="GO" id="GO:0016036">
    <property type="term" value="P:cellular response to phosphate starvation"/>
    <property type="evidence" value="ECO:0007669"/>
    <property type="project" value="TreeGrafter"/>
</dbReference>
<dbReference type="PANTHER" id="PTHR45453:SF1">
    <property type="entry name" value="PHOSPHATE REGULON SENSOR PROTEIN PHOR"/>
    <property type="match status" value="1"/>
</dbReference>
<dbReference type="EMBL" id="FOHA01000016">
    <property type="protein sequence ID" value="SES00540.1"/>
    <property type="molecule type" value="Genomic_DNA"/>
</dbReference>
<dbReference type="Gene3D" id="3.30.450.20">
    <property type="entry name" value="PAS domain"/>
    <property type="match status" value="2"/>
</dbReference>
<evidence type="ECO:0000256" key="8">
    <source>
        <dbReference type="ARBA" id="ARBA00022741"/>
    </source>
</evidence>
<dbReference type="CDD" id="cd00130">
    <property type="entry name" value="PAS"/>
    <property type="match status" value="1"/>
</dbReference>
<dbReference type="GO" id="GO:0000155">
    <property type="term" value="F:phosphorelay sensor kinase activity"/>
    <property type="evidence" value="ECO:0007669"/>
    <property type="project" value="InterPro"/>
</dbReference>
<evidence type="ECO:0000256" key="9">
    <source>
        <dbReference type="ARBA" id="ARBA00022777"/>
    </source>
</evidence>
<dbReference type="Pfam" id="PF00989">
    <property type="entry name" value="PAS"/>
    <property type="match status" value="1"/>
</dbReference>
<evidence type="ECO:0000256" key="13">
    <source>
        <dbReference type="ARBA" id="ARBA00023136"/>
    </source>
</evidence>
<dbReference type="InterPro" id="IPR013767">
    <property type="entry name" value="PAS_fold"/>
</dbReference>
<feature type="domain" description="PAS" evidence="16">
    <location>
        <begin position="259"/>
        <end position="323"/>
    </location>
</feature>
<dbReference type="InterPro" id="IPR003594">
    <property type="entry name" value="HATPase_dom"/>
</dbReference>
<dbReference type="GO" id="GO:0004721">
    <property type="term" value="F:phosphoprotein phosphatase activity"/>
    <property type="evidence" value="ECO:0007669"/>
    <property type="project" value="TreeGrafter"/>
</dbReference>
<dbReference type="InterPro" id="IPR057640">
    <property type="entry name" value="Cache_WalK"/>
</dbReference>
<evidence type="ECO:0000256" key="12">
    <source>
        <dbReference type="ARBA" id="ARBA00023012"/>
    </source>
</evidence>
<name>A0A1H9TT87_9LACT</name>
<comment type="subcellular location">
    <subcellularLocation>
        <location evidence="2">Cell membrane</location>
        <topology evidence="2">Multi-pass membrane protein</topology>
    </subcellularLocation>
</comment>
<dbReference type="GO" id="GO:0005886">
    <property type="term" value="C:plasma membrane"/>
    <property type="evidence" value="ECO:0007669"/>
    <property type="project" value="UniProtKB-SubCell"/>
</dbReference>
<sequence>MNKKIRFFQSIHFKIAVIFVLLLLVALEIIGAYFIRQLEEQMVSNFKDEVHDRVVLLEYNLKTSLTNTDEKEKKKEVQGLLTDFSGSNIIEAQAVDSNGKVVGTSDISNQNSVGQKTPNTEIKQALLGNQREQTYTDKTTNKRVWRLVSPIFSDDGNTIGVIYLKTNIESVYTQINNITLIFFTGSAIAALLTILLALLVSRTITKPISEMKKQAIRIAEGDFSGEVKIYGQDELGQLAVAINDLSTKVEEGQDSTEAERRRLDSVLAHMTDGVLATDRRGSVIIINETGCELLSITMEEALGKSILEILDIEAEYTFRQLLETENELTLDFSTPMEELILRADFSLIQRETGFISGTVCVLHDITEQEKTEREQREFVSNVSHELRTPLTSMRSYLEALSDGAWKDPDIAPQFLEVTQDETERMIRLINDLLNLSRMDAGKGKMELEFVNLNELVGHVLNRFDMMLQNNEETEKRYRIEREFTKRDIWVEIDADKVIQVLDNIMNNAVKYSPDGGIISCHLEEQQHSVVISISDQGLGVPKKDVPHIFDRFFRVDKARARSMGGTGLGLAISKEVILAHKGKIWLESIEGKGSTFYISLPYEPYEEVEWE</sequence>
<dbReference type="GO" id="GO:0005524">
    <property type="term" value="F:ATP binding"/>
    <property type="evidence" value="ECO:0007669"/>
    <property type="project" value="UniProtKB-KW"/>
</dbReference>
<dbReference type="NCBIfam" id="NF033092">
    <property type="entry name" value="HK_WalK"/>
    <property type="match status" value="1"/>
</dbReference>
<dbReference type="Proteomes" id="UP000198948">
    <property type="component" value="Unassembled WGS sequence"/>
</dbReference>
<proteinExistence type="predicted"/>
<keyword evidence="13 14" id="KW-0472">Membrane</keyword>
<feature type="domain" description="HAMP" evidence="17">
    <location>
        <begin position="202"/>
        <end position="254"/>
    </location>
</feature>
<keyword evidence="7 14" id="KW-0812">Transmembrane</keyword>
<evidence type="ECO:0000256" key="3">
    <source>
        <dbReference type="ARBA" id="ARBA00012438"/>
    </source>
</evidence>
<keyword evidence="10" id="KW-0067">ATP-binding</keyword>
<evidence type="ECO:0000256" key="7">
    <source>
        <dbReference type="ARBA" id="ARBA00022692"/>
    </source>
</evidence>
<keyword evidence="19" id="KW-1185">Reference proteome</keyword>
<dbReference type="SUPFAM" id="SSF55874">
    <property type="entry name" value="ATPase domain of HSP90 chaperone/DNA topoisomerase II/histidine kinase"/>
    <property type="match status" value="1"/>
</dbReference>
<dbReference type="RefSeq" id="WP_092653348.1">
    <property type="nucleotide sequence ID" value="NZ_FOHA01000016.1"/>
</dbReference>
<dbReference type="SMART" id="SM00304">
    <property type="entry name" value="HAMP"/>
    <property type="match status" value="1"/>
</dbReference>
<feature type="transmembrane region" description="Helical" evidence="14">
    <location>
        <begin position="180"/>
        <end position="201"/>
    </location>
</feature>
<dbReference type="SUPFAM" id="SSF158472">
    <property type="entry name" value="HAMP domain-like"/>
    <property type="match status" value="1"/>
</dbReference>
<dbReference type="PROSITE" id="PS50885">
    <property type="entry name" value="HAMP"/>
    <property type="match status" value="1"/>
</dbReference>
<keyword evidence="4" id="KW-1003">Cell membrane</keyword>
<reference evidence="18 19" key="1">
    <citation type="submission" date="2016-10" db="EMBL/GenBank/DDBJ databases">
        <authorList>
            <person name="de Groot N.N."/>
        </authorList>
    </citation>
    <scope>NUCLEOTIDE SEQUENCE [LARGE SCALE GENOMIC DNA]</scope>
    <source>
        <strain evidence="18 19">DSM 13760</strain>
    </source>
</reference>
<dbReference type="NCBIfam" id="TIGR00229">
    <property type="entry name" value="sensory_box"/>
    <property type="match status" value="1"/>
</dbReference>
<gene>
    <name evidence="18" type="ORF">SAMN04488559_11635</name>
</gene>
<dbReference type="PROSITE" id="PS50109">
    <property type="entry name" value="HIS_KIN"/>
    <property type="match status" value="1"/>
</dbReference>
<dbReference type="SUPFAM" id="SSF47384">
    <property type="entry name" value="Homodimeric domain of signal transducing histidine kinase"/>
    <property type="match status" value="1"/>
</dbReference>
<dbReference type="InterPro" id="IPR049814">
    <property type="entry name" value="Resp_reg_WalK"/>
</dbReference>
<comment type="catalytic activity">
    <reaction evidence="1">
        <text>ATP + protein L-histidine = ADP + protein N-phospho-L-histidine.</text>
        <dbReference type="EC" id="2.7.13.3"/>
    </reaction>
</comment>
<dbReference type="InterPro" id="IPR029151">
    <property type="entry name" value="Sensor-like_sf"/>
</dbReference>
<keyword evidence="11 14" id="KW-1133">Transmembrane helix</keyword>
<evidence type="ECO:0000256" key="11">
    <source>
        <dbReference type="ARBA" id="ARBA00022989"/>
    </source>
</evidence>
<evidence type="ECO:0000256" key="6">
    <source>
        <dbReference type="ARBA" id="ARBA00022679"/>
    </source>
</evidence>
<dbReference type="InterPro" id="IPR036890">
    <property type="entry name" value="HATPase_C_sf"/>
</dbReference>
<evidence type="ECO:0000256" key="2">
    <source>
        <dbReference type="ARBA" id="ARBA00004651"/>
    </source>
</evidence>
<dbReference type="STRING" id="142588.SAMN04488559_11635"/>
<dbReference type="SMART" id="SM00388">
    <property type="entry name" value="HisKA"/>
    <property type="match status" value="1"/>
</dbReference>
<dbReference type="SMART" id="SM00387">
    <property type="entry name" value="HATPase_c"/>
    <property type="match status" value="1"/>
</dbReference>
<dbReference type="InterPro" id="IPR003660">
    <property type="entry name" value="HAMP_dom"/>
</dbReference>
<evidence type="ECO:0000313" key="19">
    <source>
        <dbReference type="Proteomes" id="UP000198948"/>
    </source>
</evidence>
<evidence type="ECO:0000256" key="4">
    <source>
        <dbReference type="ARBA" id="ARBA00022475"/>
    </source>
</evidence>
<dbReference type="InterPro" id="IPR036097">
    <property type="entry name" value="HisK_dim/P_sf"/>
</dbReference>
<dbReference type="Pfam" id="PF00512">
    <property type="entry name" value="HisKA"/>
    <property type="match status" value="1"/>
</dbReference>
<dbReference type="FunFam" id="1.10.287.130:FF:000001">
    <property type="entry name" value="Two-component sensor histidine kinase"/>
    <property type="match status" value="1"/>
</dbReference>
<dbReference type="InterPro" id="IPR004358">
    <property type="entry name" value="Sig_transdc_His_kin-like_C"/>
</dbReference>
<keyword evidence="12" id="KW-0902">Two-component regulatory system</keyword>
<evidence type="ECO:0000256" key="5">
    <source>
        <dbReference type="ARBA" id="ARBA00022553"/>
    </source>
</evidence>
<dbReference type="InterPro" id="IPR003661">
    <property type="entry name" value="HisK_dim/P_dom"/>
</dbReference>
<keyword evidence="8" id="KW-0547">Nucleotide-binding</keyword>
<keyword evidence="9 18" id="KW-0418">Kinase</keyword>
<dbReference type="CDD" id="cd06225">
    <property type="entry name" value="HAMP"/>
    <property type="match status" value="1"/>
</dbReference>
<evidence type="ECO:0000256" key="14">
    <source>
        <dbReference type="SAM" id="Phobius"/>
    </source>
</evidence>
<dbReference type="InterPro" id="IPR000014">
    <property type="entry name" value="PAS"/>
</dbReference>
<dbReference type="GO" id="GO:0006355">
    <property type="term" value="P:regulation of DNA-templated transcription"/>
    <property type="evidence" value="ECO:0007669"/>
    <property type="project" value="InterPro"/>
</dbReference>
<organism evidence="18 19">
    <name type="scientific">Isobaculum melis</name>
    <dbReference type="NCBI Taxonomy" id="142588"/>
    <lineage>
        <taxon>Bacteria</taxon>
        <taxon>Bacillati</taxon>
        <taxon>Bacillota</taxon>
        <taxon>Bacilli</taxon>
        <taxon>Lactobacillales</taxon>
        <taxon>Carnobacteriaceae</taxon>
        <taxon>Isobaculum</taxon>
    </lineage>
</organism>
<dbReference type="AlphaFoldDB" id="A0A1H9TT87"/>
<dbReference type="Gene3D" id="3.30.565.10">
    <property type="entry name" value="Histidine kinase-like ATPase, C-terminal domain"/>
    <property type="match status" value="1"/>
</dbReference>
<evidence type="ECO:0000259" key="15">
    <source>
        <dbReference type="PROSITE" id="PS50109"/>
    </source>
</evidence>
<dbReference type="OrthoDB" id="9813151at2"/>
<dbReference type="Gene3D" id="1.10.287.130">
    <property type="match status" value="1"/>
</dbReference>
<dbReference type="PANTHER" id="PTHR45453">
    <property type="entry name" value="PHOSPHATE REGULON SENSOR PROTEIN PHOR"/>
    <property type="match status" value="1"/>
</dbReference>
<dbReference type="SUPFAM" id="SSF55785">
    <property type="entry name" value="PYP-like sensor domain (PAS domain)"/>
    <property type="match status" value="1"/>
</dbReference>
<evidence type="ECO:0000313" key="18">
    <source>
        <dbReference type="EMBL" id="SES00540.1"/>
    </source>
</evidence>
<evidence type="ECO:0000256" key="1">
    <source>
        <dbReference type="ARBA" id="ARBA00000085"/>
    </source>
</evidence>
<dbReference type="FunFam" id="3.30.565.10:FF:000006">
    <property type="entry name" value="Sensor histidine kinase WalK"/>
    <property type="match status" value="1"/>
</dbReference>
<dbReference type="SUPFAM" id="SSF103190">
    <property type="entry name" value="Sensory domain-like"/>
    <property type="match status" value="1"/>
</dbReference>
<protein>
    <recommendedName>
        <fullName evidence="3">histidine kinase</fullName>
        <ecNumber evidence="3">2.7.13.3</ecNumber>
    </recommendedName>
</protein>
<keyword evidence="5" id="KW-0597">Phosphoprotein</keyword>
<dbReference type="Pfam" id="PF02518">
    <property type="entry name" value="HATPase_c"/>
    <property type="match status" value="1"/>
</dbReference>
<accession>A0A1H9TT87</accession>
<evidence type="ECO:0000256" key="10">
    <source>
        <dbReference type="ARBA" id="ARBA00022840"/>
    </source>
</evidence>
<feature type="domain" description="Histidine kinase" evidence="15">
    <location>
        <begin position="381"/>
        <end position="604"/>
    </location>
</feature>
<dbReference type="Pfam" id="PF23846">
    <property type="entry name" value="Cache_WalK"/>
    <property type="match status" value="1"/>
</dbReference>
<dbReference type="InterPro" id="IPR035965">
    <property type="entry name" value="PAS-like_dom_sf"/>
</dbReference>
<dbReference type="SMART" id="SM00091">
    <property type="entry name" value="PAS"/>
    <property type="match status" value="1"/>
</dbReference>
<dbReference type="EC" id="2.7.13.3" evidence="3"/>
<dbReference type="Pfam" id="PF00672">
    <property type="entry name" value="HAMP"/>
    <property type="match status" value="1"/>
</dbReference>
<evidence type="ECO:0000259" key="17">
    <source>
        <dbReference type="PROSITE" id="PS50885"/>
    </source>
</evidence>
<dbReference type="Gene3D" id="1.10.8.500">
    <property type="entry name" value="HAMP domain in histidine kinase"/>
    <property type="match status" value="1"/>
</dbReference>
<dbReference type="PRINTS" id="PR00344">
    <property type="entry name" value="BCTRLSENSOR"/>
</dbReference>
<dbReference type="CDD" id="cd18773">
    <property type="entry name" value="PDC1_HK_sensor"/>
    <property type="match status" value="1"/>
</dbReference>
<dbReference type="CDD" id="cd00082">
    <property type="entry name" value="HisKA"/>
    <property type="match status" value="1"/>
</dbReference>